<dbReference type="Proteomes" id="UP000030744">
    <property type="component" value="Unassembled WGS sequence"/>
</dbReference>
<dbReference type="OrthoDB" id="328439at2759"/>
<dbReference type="GeneID" id="25381126"/>
<evidence type="ECO:0000313" key="2">
    <source>
        <dbReference type="EMBL" id="CDJ31304.1"/>
    </source>
</evidence>
<dbReference type="RefSeq" id="XP_013353869.1">
    <property type="nucleotide sequence ID" value="XM_013498415.1"/>
</dbReference>
<gene>
    <name evidence="2" type="ORF">EMH_0065590</name>
</gene>
<dbReference type="EMBL" id="HG683170">
    <property type="protein sequence ID" value="CDJ31304.1"/>
    <property type="molecule type" value="Genomic_DNA"/>
</dbReference>
<reference evidence="2" key="1">
    <citation type="submission" date="2013-10" db="EMBL/GenBank/DDBJ databases">
        <title>Genomic analysis of the causative agents of coccidiosis in chickens.</title>
        <authorList>
            <person name="Reid A.J."/>
            <person name="Blake D."/>
            <person name="Billington K."/>
            <person name="Browne H."/>
            <person name="Dunn M."/>
            <person name="Hung S."/>
            <person name="Kawahara F."/>
            <person name="Miranda-Saavedra D."/>
            <person name="Mourier T."/>
            <person name="Nagra H."/>
            <person name="Otto T.D."/>
            <person name="Rawlings N."/>
            <person name="Sanchez A."/>
            <person name="Sanders M."/>
            <person name="Subramaniam C."/>
            <person name="Tay Y."/>
            <person name="Dear P."/>
            <person name="Doerig C."/>
            <person name="Gruber A."/>
            <person name="Parkinson J."/>
            <person name="Shirley M."/>
            <person name="Wan K.L."/>
            <person name="Berriman M."/>
            <person name="Tomley F."/>
            <person name="Pain A."/>
        </authorList>
    </citation>
    <scope>NUCLEOTIDE SEQUENCE [LARGE SCALE GENOMIC DNA]</scope>
    <source>
        <strain evidence="2">Houghton</strain>
    </source>
</reference>
<sequence length="154" mass="16399">MGNACAGCCGDSNDPLDRPLEGIEGGDEGLAQLFRPEMADVLHGGVSVGLILQDKSRLECRAKLSSDNKSLELSCDRKSRKVELSSVKSVLHTPEQLQRVDCSAGITPGDFCVAIHLAATGNCIPFFFPSLKDKNLFVVTLAKIRTAGPDGLII</sequence>
<dbReference type="InterPro" id="IPR041316">
    <property type="entry name" value="ISP1_C"/>
</dbReference>
<dbReference type="VEuPathDB" id="ToxoDB:EMH_0065590"/>
<keyword evidence="3" id="KW-1185">Reference proteome</keyword>
<dbReference type="Gene3D" id="2.30.29.30">
    <property type="entry name" value="Pleckstrin-homology domain (PH domain)/Phosphotyrosine-binding domain (PTB)"/>
    <property type="match status" value="1"/>
</dbReference>
<reference evidence="2" key="2">
    <citation type="submission" date="2013-10" db="EMBL/GenBank/DDBJ databases">
        <authorList>
            <person name="Aslett M."/>
        </authorList>
    </citation>
    <scope>NUCLEOTIDE SEQUENCE [LARGE SCALE GENOMIC DNA]</scope>
    <source>
        <strain evidence="2">Houghton</strain>
    </source>
</reference>
<evidence type="ECO:0000313" key="3">
    <source>
        <dbReference type="Proteomes" id="UP000030744"/>
    </source>
</evidence>
<feature type="domain" description="ISP1 C-terminal" evidence="1">
    <location>
        <begin position="39"/>
        <end position="141"/>
    </location>
</feature>
<evidence type="ECO:0000259" key="1">
    <source>
        <dbReference type="Pfam" id="PF18161"/>
    </source>
</evidence>
<accession>U6K0S7</accession>
<proteinExistence type="predicted"/>
<name>U6K0S7_9EIME</name>
<organism evidence="2 3">
    <name type="scientific">Eimeria mitis</name>
    <dbReference type="NCBI Taxonomy" id="44415"/>
    <lineage>
        <taxon>Eukaryota</taxon>
        <taxon>Sar</taxon>
        <taxon>Alveolata</taxon>
        <taxon>Apicomplexa</taxon>
        <taxon>Conoidasida</taxon>
        <taxon>Coccidia</taxon>
        <taxon>Eucoccidiorida</taxon>
        <taxon>Eimeriorina</taxon>
        <taxon>Eimeriidae</taxon>
        <taxon>Eimeria</taxon>
    </lineage>
</organism>
<dbReference type="AlphaFoldDB" id="U6K0S7"/>
<dbReference type="Pfam" id="PF18161">
    <property type="entry name" value="ISP1_C"/>
    <property type="match status" value="1"/>
</dbReference>
<protein>
    <recommendedName>
        <fullName evidence="1">ISP1 C-terminal domain-containing protein</fullName>
    </recommendedName>
</protein>
<dbReference type="InterPro" id="IPR011993">
    <property type="entry name" value="PH-like_dom_sf"/>
</dbReference>